<keyword evidence="2" id="KW-0472">Membrane</keyword>
<evidence type="ECO:0000313" key="3">
    <source>
        <dbReference type="EMBL" id="RWA05504.1"/>
    </source>
</evidence>
<proteinExistence type="predicted"/>
<keyword evidence="4" id="KW-1185">Reference proteome</keyword>
<evidence type="ECO:0000256" key="1">
    <source>
        <dbReference type="SAM" id="MobiDB-lite"/>
    </source>
</evidence>
<gene>
    <name evidence="3" type="ORF">EKO27_g9602</name>
</gene>
<protein>
    <submittedName>
        <fullName evidence="3">Uncharacterized protein</fullName>
    </submittedName>
</protein>
<comment type="caution">
    <text evidence="3">The sequence shown here is derived from an EMBL/GenBank/DDBJ whole genome shotgun (WGS) entry which is preliminary data.</text>
</comment>
<feature type="region of interest" description="Disordered" evidence="1">
    <location>
        <begin position="88"/>
        <end position="117"/>
    </location>
</feature>
<feature type="compositionally biased region" description="Polar residues" evidence="1">
    <location>
        <begin position="101"/>
        <end position="110"/>
    </location>
</feature>
<dbReference type="Proteomes" id="UP000286045">
    <property type="component" value="Unassembled WGS sequence"/>
</dbReference>
<feature type="transmembrane region" description="Helical" evidence="2">
    <location>
        <begin position="31"/>
        <end position="55"/>
    </location>
</feature>
<dbReference type="EMBL" id="RYZI01000432">
    <property type="protein sequence ID" value="RWA05504.1"/>
    <property type="molecule type" value="Genomic_DNA"/>
</dbReference>
<name>A0A439CTK7_9PEZI</name>
<feature type="region of interest" description="Disordered" evidence="1">
    <location>
        <begin position="136"/>
        <end position="182"/>
    </location>
</feature>
<keyword evidence="2" id="KW-1133">Transmembrane helix</keyword>
<organism evidence="3 4">
    <name type="scientific">Xylaria grammica</name>
    <dbReference type="NCBI Taxonomy" id="363999"/>
    <lineage>
        <taxon>Eukaryota</taxon>
        <taxon>Fungi</taxon>
        <taxon>Dikarya</taxon>
        <taxon>Ascomycota</taxon>
        <taxon>Pezizomycotina</taxon>
        <taxon>Sordariomycetes</taxon>
        <taxon>Xylariomycetidae</taxon>
        <taxon>Xylariales</taxon>
        <taxon>Xylariaceae</taxon>
        <taxon>Xylaria</taxon>
    </lineage>
</organism>
<evidence type="ECO:0000313" key="4">
    <source>
        <dbReference type="Proteomes" id="UP000286045"/>
    </source>
</evidence>
<keyword evidence="2" id="KW-0812">Transmembrane</keyword>
<sequence>MPPHNMDSVTIDILKRNLTQWLDQNTNTTKVAVIFMIVFFTLLIVAVLACIILLLTHEPGIDPETGNVRIPWRTRVWSRMRYGRRVPSTVHPTSAAPGNNARPTPATNAGINPPGNGSFEEIDLARFSSRVETGVAHPMPMTPVSNPNASPTSNEEVQGPPFLTLRKVDLSPRPSKAVPNTT</sequence>
<accession>A0A439CTK7</accession>
<evidence type="ECO:0000256" key="2">
    <source>
        <dbReference type="SAM" id="Phobius"/>
    </source>
</evidence>
<dbReference type="AlphaFoldDB" id="A0A439CTK7"/>
<feature type="compositionally biased region" description="Polar residues" evidence="1">
    <location>
        <begin position="143"/>
        <end position="156"/>
    </location>
</feature>
<reference evidence="3 4" key="1">
    <citation type="submission" date="2018-12" db="EMBL/GenBank/DDBJ databases">
        <title>Draft genome sequence of Xylaria grammica IHI A82.</title>
        <authorList>
            <person name="Buettner E."/>
            <person name="Kellner H."/>
        </authorList>
    </citation>
    <scope>NUCLEOTIDE SEQUENCE [LARGE SCALE GENOMIC DNA]</scope>
    <source>
        <strain evidence="3 4">IHI A82</strain>
    </source>
</reference>